<dbReference type="GO" id="GO:0004175">
    <property type="term" value="F:endopeptidase activity"/>
    <property type="evidence" value="ECO:0007669"/>
    <property type="project" value="UniProtKB-ARBA"/>
</dbReference>
<dbReference type="Proteomes" id="UP000252585">
    <property type="component" value="Unassembled WGS sequence"/>
</dbReference>
<keyword evidence="1" id="KW-0812">Transmembrane</keyword>
<dbReference type="RefSeq" id="WP_114353532.1">
    <property type="nucleotide sequence ID" value="NZ_QPJJ01000010.1"/>
</dbReference>
<dbReference type="EMBL" id="QPJJ01000010">
    <property type="protein sequence ID" value="RCW65867.1"/>
    <property type="molecule type" value="Genomic_DNA"/>
</dbReference>
<dbReference type="Pfam" id="PF02517">
    <property type="entry name" value="Rce1-like"/>
    <property type="match status" value="1"/>
</dbReference>
<reference evidence="3 4" key="1">
    <citation type="submission" date="2018-07" db="EMBL/GenBank/DDBJ databases">
        <title>Genomic Encyclopedia of Type Strains, Phase IV (KMG-IV): sequencing the most valuable type-strain genomes for metagenomic binning, comparative biology and taxonomic classification.</title>
        <authorList>
            <person name="Goeker M."/>
        </authorList>
    </citation>
    <scope>NUCLEOTIDE SEQUENCE [LARGE SCALE GENOMIC DNA]</scope>
    <source>
        <strain evidence="3 4">DSM 27696</strain>
    </source>
</reference>
<dbReference type="InterPro" id="IPR003675">
    <property type="entry name" value="Rce1/LyrA-like_dom"/>
</dbReference>
<dbReference type="AlphaFoldDB" id="A0A368XHA8"/>
<feature type="transmembrane region" description="Helical" evidence="1">
    <location>
        <begin position="43"/>
        <end position="61"/>
    </location>
</feature>
<evidence type="ECO:0000313" key="4">
    <source>
        <dbReference type="Proteomes" id="UP000252585"/>
    </source>
</evidence>
<keyword evidence="3" id="KW-0645">Protease</keyword>
<feature type="transmembrane region" description="Helical" evidence="1">
    <location>
        <begin position="199"/>
        <end position="217"/>
    </location>
</feature>
<comment type="caution">
    <text evidence="3">The sequence shown here is derived from an EMBL/GenBank/DDBJ whole genome shotgun (WGS) entry which is preliminary data.</text>
</comment>
<keyword evidence="3" id="KW-0378">Hydrolase</keyword>
<protein>
    <submittedName>
        <fullName evidence="3">CAAX prenyl protease-like protein</fullName>
    </submittedName>
</protein>
<feature type="transmembrane region" description="Helical" evidence="1">
    <location>
        <begin position="134"/>
        <end position="154"/>
    </location>
</feature>
<sequence>MYNAWMISFIRIPLLFMMLMVLFLLFQIGGLDFNFPFLPELSTIYFTVVNVICFYLLFHVLKKEGRSIKELVGFQKDRVLKDVMYGFLWLFVLYIPFVSLVTGTMFLLYGADFINHFEAVFAGDAGSYSFERPIWLMWIAAFISFIFPFLNAPIEELMFRGYAQPKFIEKFQKVWLAILIPSVGFALQHVLLAASLEGAIVYAVAFLGWGIGSGIIYHKQQRLFPLIICHFIVNIAFSSLPIVLLILDVY</sequence>
<evidence type="ECO:0000256" key="1">
    <source>
        <dbReference type="SAM" id="Phobius"/>
    </source>
</evidence>
<evidence type="ECO:0000259" key="2">
    <source>
        <dbReference type="Pfam" id="PF02517"/>
    </source>
</evidence>
<gene>
    <name evidence="3" type="ORF">DFR57_11085</name>
</gene>
<accession>A0A368XHA8</accession>
<keyword evidence="4" id="KW-1185">Reference proteome</keyword>
<dbReference type="OrthoDB" id="5002656at2"/>
<proteinExistence type="predicted"/>
<dbReference type="GO" id="GO:0080120">
    <property type="term" value="P:CAAX-box protein maturation"/>
    <property type="evidence" value="ECO:0007669"/>
    <property type="project" value="UniProtKB-ARBA"/>
</dbReference>
<organism evidence="3 4">
    <name type="scientific">Saliterribacillus persicus</name>
    <dbReference type="NCBI Taxonomy" id="930114"/>
    <lineage>
        <taxon>Bacteria</taxon>
        <taxon>Bacillati</taxon>
        <taxon>Bacillota</taxon>
        <taxon>Bacilli</taxon>
        <taxon>Bacillales</taxon>
        <taxon>Bacillaceae</taxon>
        <taxon>Saliterribacillus</taxon>
    </lineage>
</organism>
<feature type="transmembrane region" description="Helical" evidence="1">
    <location>
        <begin position="12"/>
        <end position="31"/>
    </location>
</feature>
<keyword evidence="1" id="KW-1133">Transmembrane helix</keyword>
<feature type="transmembrane region" description="Helical" evidence="1">
    <location>
        <begin position="82"/>
        <end position="109"/>
    </location>
</feature>
<feature type="transmembrane region" description="Helical" evidence="1">
    <location>
        <begin position="224"/>
        <end position="247"/>
    </location>
</feature>
<evidence type="ECO:0000313" key="3">
    <source>
        <dbReference type="EMBL" id="RCW65867.1"/>
    </source>
</evidence>
<feature type="transmembrane region" description="Helical" evidence="1">
    <location>
        <begin position="174"/>
        <end position="193"/>
    </location>
</feature>
<keyword evidence="1" id="KW-0472">Membrane</keyword>
<feature type="domain" description="CAAX prenyl protease 2/Lysostaphin resistance protein A-like" evidence="2">
    <location>
        <begin position="141"/>
        <end position="235"/>
    </location>
</feature>
<name>A0A368XHA8_9BACI</name>
<dbReference type="GO" id="GO:0006508">
    <property type="term" value="P:proteolysis"/>
    <property type="evidence" value="ECO:0007669"/>
    <property type="project" value="UniProtKB-KW"/>
</dbReference>